<dbReference type="InterPro" id="IPR028973">
    <property type="entry name" value="PhnB-like"/>
</dbReference>
<organism evidence="2 3">
    <name type="scientific">Paraburkholderia edwinii</name>
    <dbReference type="NCBI Taxonomy" id="2861782"/>
    <lineage>
        <taxon>Bacteria</taxon>
        <taxon>Pseudomonadati</taxon>
        <taxon>Pseudomonadota</taxon>
        <taxon>Betaproteobacteria</taxon>
        <taxon>Burkholderiales</taxon>
        <taxon>Burkholderiaceae</taxon>
        <taxon>Paraburkholderia</taxon>
    </lineage>
</organism>
<name>A0ABX8UUN1_9BURK</name>
<evidence type="ECO:0000313" key="3">
    <source>
        <dbReference type="Proteomes" id="UP000826462"/>
    </source>
</evidence>
<dbReference type="RefSeq" id="WP_219802145.1">
    <property type="nucleotide sequence ID" value="NZ_CP080096.1"/>
</dbReference>
<sequence length="157" mass="17663">MDKIATCLWFDGQAEEAAKFYVSVFKNSRIVETSYYNDAVPSEAGKVLTVTFELEGREFVGLNGGPQYTFSPAISMFVKCETQAEVDTLWDKLVEGGAPVQCGWLTDRYGMSWQIVPTVMLKFLQDKDREKSKRAMQAMMGMVKLDIAALEKAYDGR</sequence>
<evidence type="ECO:0000313" key="2">
    <source>
        <dbReference type="EMBL" id="QYD72723.1"/>
    </source>
</evidence>
<protein>
    <submittedName>
        <fullName evidence="2">VOC family protein</fullName>
    </submittedName>
</protein>
<dbReference type="SUPFAM" id="SSF54593">
    <property type="entry name" value="Glyoxalase/Bleomycin resistance protein/Dihydroxybiphenyl dioxygenase"/>
    <property type="match status" value="1"/>
</dbReference>
<accession>A0ABX8UUN1</accession>
<evidence type="ECO:0000259" key="1">
    <source>
        <dbReference type="Pfam" id="PF06983"/>
    </source>
</evidence>
<dbReference type="InterPro" id="IPR029068">
    <property type="entry name" value="Glyas_Bleomycin-R_OHBP_Dase"/>
</dbReference>
<dbReference type="InterPro" id="IPR009725">
    <property type="entry name" value="3_dmu_93_MTrfase"/>
</dbReference>
<reference evidence="2 3" key="1">
    <citation type="submission" date="2021-07" db="EMBL/GenBank/DDBJ databases">
        <title>Paraburkholderia edwinii protects Aspergillus sp. from phenazines by acting as a toxin sponge.</title>
        <authorList>
            <person name="Dahlstrom K.M."/>
            <person name="Newman D.K."/>
        </authorList>
    </citation>
    <scope>NUCLEOTIDE SEQUENCE [LARGE SCALE GENOMIC DNA]</scope>
    <source>
        <strain evidence="2 3">Pe01</strain>
    </source>
</reference>
<dbReference type="PIRSF" id="PIRSF021700">
    <property type="entry name" value="3_dmu_93_MTrfase"/>
    <property type="match status" value="1"/>
</dbReference>
<keyword evidence="3" id="KW-1185">Reference proteome</keyword>
<dbReference type="Pfam" id="PF06983">
    <property type="entry name" value="3-dmu-9_3-mt"/>
    <property type="match status" value="1"/>
</dbReference>
<dbReference type="Gene3D" id="3.10.180.10">
    <property type="entry name" value="2,3-Dihydroxybiphenyl 1,2-Dioxygenase, domain 1"/>
    <property type="match status" value="1"/>
</dbReference>
<gene>
    <name evidence="2" type="ORF">KZJ38_23805</name>
</gene>
<dbReference type="CDD" id="cd06588">
    <property type="entry name" value="PhnB_like"/>
    <property type="match status" value="1"/>
</dbReference>
<dbReference type="Proteomes" id="UP000826462">
    <property type="component" value="Chromosome 2"/>
</dbReference>
<proteinExistence type="predicted"/>
<dbReference type="PANTHER" id="PTHR33990:SF2">
    <property type="entry name" value="PHNB-LIKE DOMAIN-CONTAINING PROTEIN"/>
    <property type="match status" value="1"/>
</dbReference>
<dbReference type="PANTHER" id="PTHR33990">
    <property type="entry name" value="PROTEIN YJDN-RELATED"/>
    <property type="match status" value="1"/>
</dbReference>
<dbReference type="EMBL" id="CP080096">
    <property type="protein sequence ID" value="QYD72723.1"/>
    <property type="molecule type" value="Genomic_DNA"/>
</dbReference>
<feature type="domain" description="PhnB-like" evidence="1">
    <location>
        <begin position="3"/>
        <end position="116"/>
    </location>
</feature>